<dbReference type="SUPFAM" id="SSF52402">
    <property type="entry name" value="Adenine nucleotide alpha hydrolases-like"/>
    <property type="match status" value="2"/>
</dbReference>
<accession>A0ABV2T3Q5</accession>
<dbReference type="RefSeq" id="WP_354659380.1">
    <property type="nucleotide sequence ID" value="NZ_JBEXAC010000001.1"/>
</dbReference>
<gene>
    <name evidence="1" type="ORF">ABR189_05150</name>
</gene>
<dbReference type="Gene3D" id="3.40.50.12370">
    <property type="match status" value="1"/>
</dbReference>
<evidence type="ECO:0000313" key="1">
    <source>
        <dbReference type="EMBL" id="MET6996739.1"/>
    </source>
</evidence>
<comment type="caution">
    <text evidence="1">The sequence shown here is derived from an EMBL/GenBank/DDBJ whole genome shotgun (WGS) entry which is preliminary data.</text>
</comment>
<reference evidence="1 2" key="1">
    <citation type="submission" date="2024-06" db="EMBL/GenBank/DDBJ databases">
        <title>Chitinophaga defluvii sp. nov., isolated from municipal sewage.</title>
        <authorList>
            <person name="Zhang L."/>
        </authorList>
    </citation>
    <scope>NUCLEOTIDE SEQUENCE [LARGE SCALE GENOMIC DNA]</scope>
    <source>
        <strain evidence="1 2">H8</strain>
    </source>
</reference>
<keyword evidence="2" id="KW-1185">Reference proteome</keyword>
<sequence length="279" mass="31748">MKKIIAVLDGLKYSASTVEYAIFIAKQEKTHLVGVFLEDMSYRSYALSELVDKSGVSDQRIREYIEHDKQLRSKSVKQFEQACQLAGLNYSIHKDKDTAMEALLHESIYADLLIINANETFSHVTESKPSHFMRHLMADVSCPMLLVPSKFHHINKSALLYDGTPSSVYAIRMYDYILPAFKNLPTEVISVKSLAASMHLPDGKLMKEFMKRHYPDATYTVLKGIPNEEIITYLKKENRNSIIVLGAYHRSGLSRWIYPSMADNLLIGLKSPLFIAHSK</sequence>
<proteinExistence type="predicted"/>
<dbReference type="Proteomes" id="UP001549749">
    <property type="component" value="Unassembled WGS sequence"/>
</dbReference>
<evidence type="ECO:0000313" key="2">
    <source>
        <dbReference type="Proteomes" id="UP001549749"/>
    </source>
</evidence>
<name>A0ABV2T3Q5_9BACT</name>
<organism evidence="1 2">
    <name type="scientific">Chitinophaga defluvii</name>
    <dbReference type="NCBI Taxonomy" id="3163343"/>
    <lineage>
        <taxon>Bacteria</taxon>
        <taxon>Pseudomonadati</taxon>
        <taxon>Bacteroidota</taxon>
        <taxon>Chitinophagia</taxon>
        <taxon>Chitinophagales</taxon>
        <taxon>Chitinophagaceae</taxon>
        <taxon>Chitinophaga</taxon>
    </lineage>
</organism>
<protein>
    <submittedName>
        <fullName evidence="1">Universal stress protein</fullName>
    </submittedName>
</protein>
<dbReference type="EMBL" id="JBEXAC010000001">
    <property type="protein sequence ID" value="MET6996739.1"/>
    <property type="molecule type" value="Genomic_DNA"/>
</dbReference>